<evidence type="ECO:0000259" key="12">
    <source>
        <dbReference type="Pfam" id="PF08546"/>
    </source>
</evidence>
<dbReference type="InterPro" id="IPR013332">
    <property type="entry name" value="KPR_N"/>
</dbReference>
<evidence type="ECO:0000256" key="9">
    <source>
        <dbReference type="ARBA" id="ARBA00032024"/>
    </source>
</evidence>
<comment type="function">
    <text evidence="1">Catalyzes the NADPH-dependent reduction of ketopantoate into pantoic acid.</text>
</comment>
<dbReference type="SUPFAM" id="SSF51735">
    <property type="entry name" value="NAD(P)-binding Rossmann-fold domains"/>
    <property type="match status" value="1"/>
</dbReference>
<evidence type="ECO:0000313" key="14">
    <source>
        <dbReference type="Proteomes" id="UP001209318"/>
    </source>
</evidence>
<sequence>MKIGVMGAGSLGTIIGAYLSKGNDTVELIDVNTEHVNALNTAGATITGTIEENIPVSAIMPDQMTGAYDLVLLLTKQVYNHEVLTNVKQYLHNDSIILSLQNGVPEESLVAILGADRVIGGSVEFGATWIKPGVSELTTAFDAFKGNAFQIGELNGEVTERVQKIKSVLDLVGGTIISENLVGTKWSKLLINVAMSGMSAALGCTYGDILNNNAAVTSSVMLVNETLKVGNASGIRFTELAGLNLEQIFTLKEDNSNLATVIGLTRKALAPQALLKASMLQDLEKQRKTEIDYINGVVSTKGKSVAVNTPFNDLVVRLVKQAEEEKSIPTFEQNIGFFEELVNTLQIAEATAK</sequence>
<evidence type="ECO:0000256" key="2">
    <source>
        <dbReference type="ARBA" id="ARBA00004994"/>
    </source>
</evidence>
<keyword evidence="14" id="KW-1185">Reference proteome</keyword>
<dbReference type="NCBIfam" id="TIGR00745">
    <property type="entry name" value="apbA_panE"/>
    <property type="match status" value="1"/>
</dbReference>
<dbReference type="Gene3D" id="1.10.1040.10">
    <property type="entry name" value="N-(1-d-carboxylethyl)-l-norvaline Dehydrogenase, domain 2"/>
    <property type="match status" value="1"/>
</dbReference>
<reference evidence="13" key="1">
    <citation type="submission" date="2022-10" db="EMBL/GenBank/DDBJ databases">
        <title>Description of Fervidibacillus gen. nov. in the family Fervidibacillaceae fam. nov. with two species, Fervidibacillus albus sp. nov., and Fervidibacillus halotolerans sp. nov., isolated from tidal flat sediments.</title>
        <authorList>
            <person name="Kwon K.K."/>
            <person name="Yang S.-H."/>
        </authorList>
    </citation>
    <scope>NUCLEOTIDE SEQUENCE</scope>
    <source>
        <strain evidence="13">JCM 19140</strain>
    </source>
</reference>
<proteinExistence type="inferred from homology"/>
<dbReference type="InterPro" id="IPR008927">
    <property type="entry name" value="6-PGluconate_DH-like_C_sf"/>
</dbReference>
<evidence type="ECO:0000256" key="3">
    <source>
        <dbReference type="ARBA" id="ARBA00007870"/>
    </source>
</evidence>
<accession>A0AAE3IUS2</accession>
<keyword evidence="8" id="KW-0560">Oxidoreductase</keyword>
<comment type="similarity">
    <text evidence="3">Belongs to the ketopantoate reductase family.</text>
</comment>
<dbReference type="RefSeq" id="WP_263074148.1">
    <property type="nucleotide sequence ID" value="NZ_JAOUSF010000005.1"/>
</dbReference>
<dbReference type="PANTHER" id="PTHR43765">
    <property type="entry name" value="2-DEHYDROPANTOATE 2-REDUCTASE-RELATED"/>
    <property type="match status" value="1"/>
</dbReference>
<evidence type="ECO:0000256" key="1">
    <source>
        <dbReference type="ARBA" id="ARBA00002919"/>
    </source>
</evidence>
<evidence type="ECO:0000256" key="7">
    <source>
        <dbReference type="ARBA" id="ARBA00022857"/>
    </source>
</evidence>
<dbReference type="Pfam" id="PF02558">
    <property type="entry name" value="ApbA"/>
    <property type="match status" value="1"/>
</dbReference>
<dbReference type="InterPro" id="IPR050838">
    <property type="entry name" value="Ketopantoate_reductase"/>
</dbReference>
<dbReference type="InterPro" id="IPR036291">
    <property type="entry name" value="NAD(P)-bd_dom_sf"/>
</dbReference>
<dbReference type="Pfam" id="PF08546">
    <property type="entry name" value="ApbA_C"/>
    <property type="match status" value="1"/>
</dbReference>
<dbReference type="Proteomes" id="UP001209318">
    <property type="component" value="Unassembled WGS sequence"/>
</dbReference>
<dbReference type="EC" id="1.1.1.169" evidence="4"/>
<evidence type="ECO:0000259" key="11">
    <source>
        <dbReference type="Pfam" id="PF02558"/>
    </source>
</evidence>
<dbReference type="InterPro" id="IPR013752">
    <property type="entry name" value="KPA_reductase"/>
</dbReference>
<dbReference type="InterPro" id="IPR013328">
    <property type="entry name" value="6PGD_dom2"/>
</dbReference>
<keyword evidence="6" id="KW-0566">Pantothenate biosynthesis</keyword>
<evidence type="ECO:0000256" key="4">
    <source>
        <dbReference type="ARBA" id="ARBA00013014"/>
    </source>
</evidence>
<dbReference type="AlphaFoldDB" id="A0AAE3IUS2"/>
<dbReference type="SUPFAM" id="SSF48179">
    <property type="entry name" value="6-phosphogluconate dehydrogenase C-terminal domain-like"/>
    <property type="match status" value="1"/>
</dbReference>
<dbReference type="InterPro" id="IPR003710">
    <property type="entry name" value="ApbA"/>
</dbReference>
<comment type="caution">
    <text evidence="13">The sequence shown here is derived from an EMBL/GenBank/DDBJ whole genome shotgun (WGS) entry which is preliminary data.</text>
</comment>
<feature type="domain" description="Ketopantoate reductase N-terminal" evidence="11">
    <location>
        <begin position="3"/>
        <end position="139"/>
    </location>
</feature>
<dbReference type="GO" id="GO:0008677">
    <property type="term" value="F:2-dehydropantoate 2-reductase activity"/>
    <property type="evidence" value="ECO:0007669"/>
    <property type="project" value="UniProtKB-EC"/>
</dbReference>
<dbReference type="GO" id="GO:0050661">
    <property type="term" value="F:NADP binding"/>
    <property type="evidence" value="ECO:0007669"/>
    <property type="project" value="TreeGrafter"/>
</dbReference>
<protein>
    <recommendedName>
        <fullName evidence="5">2-dehydropantoate 2-reductase</fullName>
        <ecNumber evidence="4">1.1.1.169</ecNumber>
    </recommendedName>
    <alternativeName>
        <fullName evidence="9">Ketopantoate reductase</fullName>
    </alternativeName>
</protein>
<dbReference type="GO" id="GO:0015940">
    <property type="term" value="P:pantothenate biosynthetic process"/>
    <property type="evidence" value="ECO:0007669"/>
    <property type="project" value="UniProtKB-KW"/>
</dbReference>
<comment type="pathway">
    <text evidence="2">Cofactor biosynthesis; (R)-pantothenate biosynthesis; (R)-pantoate from 3-methyl-2-oxobutanoate: step 2/2.</text>
</comment>
<evidence type="ECO:0000256" key="6">
    <source>
        <dbReference type="ARBA" id="ARBA00022655"/>
    </source>
</evidence>
<feature type="domain" description="Ketopantoate reductase C-terminal" evidence="12">
    <location>
        <begin position="181"/>
        <end position="322"/>
    </location>
</feature>
<dbReference type="PANTHER" id="PTHR43765:SF2">
    <property type="entry name" value="2-DEHYDROPANTOATE 2-REDUCTASE"/>
    <property type="match status" value="1"/>
</dbReference>
<dbReference type="EMBL" id="JAOUSF010000005">
    <property type="protein sequence ID" value="MCU9614827.1"/>
    <property type="molecule type" value="Genomic_DNA"/>
</dbReference>
<name>A0AAE3IUS2_9BACI</name>
<keyword evidence="7" id="KW-0521">NADP</keyword>
<evidence type="ECO:0000256" key="10">
    <source>
        <dbReference type="ARBA" id="ARBA00048793"/>
    </source>
</evidence>
<gene>
    <name evidence="13" type="ORF">OEV98_14885</name>
</gene>
<comment type="catalytic activity">
    <reaction evidence="10">
        <text>(R)-pantoate + NADP(+) = 2-dehydropantoate + NADPH + H(+)</text>
        <dbReference type="Rhea" id="RHEA:16233"/>
        <dbReference type="ChEBI" id="CHEBI:11561"/>
        <dbReference type="ChEBI" id="CHEBI:15378"/>
        <dbReference type="ChEBI" id="CHEBI:15980"/>
        <dbReference type="ChEBI" id="CHEBI:57783"/>
        <dbReference type="ChEBI" id="CHEBI:58349"/>
        <dbReference type="EC" id="1.1.1.169"/>
    </reaction>
</comment>
<dbReference type="Gene3D" id="3.40.50.720">
    <property type="entry name" value="NAD(P)-binding Rossmann-like Domain"/>
    <property type="match status" value="1"/>
</dbReference>
<evidence type="ECO:0000256" key="5">
    <source>
        <dbReference type="ARBA" id="ARBA00019465"/>
    </source>
</evidence>
<dbReference type="GO" id="GO:0005737">
    <property type="term" value="C:cytoplasm"/>
    <property type="evidence" value="ECO:0007669"/>
    <property type="project" value="TreeGrafter"/>
</dbReference>
<evidence type="ECO:0000313" key="13">
    <source>
        <dbReference type="EMBL" id="MCU9614827.1"/>
    </source>
</evidence>
<evidence type="ECO:0000256" key="8">
    <source>
        <dbReference type="ARBA" id="ARBA00023002"/>
    </source>
</evidence>
<organism evidence="13 14">
    <name type="scientific">Perspicuibacillus lycopersici</name>
    <dbReference type="NCBI Taxonomy" id="1325689"/>
    <lineage>
        <taxon>Bacteria</taxon>
        <taxon>Bacillati</taxon>
        <taxon>Bacillota</taxon>
        <taxon>Bacilli</taxon>
        <taxon>Bacillales</taxon>
        <taxon>Bacillaceae</taxon>
        <taxon>Perspicuibacillus</taxon>
    </lineage>
</organism>